<sequence>MFSNKVSFAPVIVISHAISAHAAWRRVCIFMRGDFVLLHPMTP</sequence>
<proteinExistence type="predicted"/>
<name>A0A653KAM6_9GAMM</name>
<protein>
    <submittedName>
        <fullName evidence="1">Uncharacterized protein</fullName>
    </submittedName>
</protein>
<evidence type="ECO:0000313" key="1">
    <source>
        <dbReference type="EMBL" id="VXA57821.1"/>
    </source>
</evidence>
<dbReference type="Proteomes" id="UP000430404">
    <property type="component" value="Unassembled WGS sequence"/>
</dbReference>
<organism evidence="1 2">
    <name type="scientific">Acinetobacter proteolyticus</name>
    <dbReference type="NCBI Taxonomy" id="1776741"/>
    <lineage>
        <taxon>Bacteria</taxon>
        <taxon>Pseudomonadati</taxon>
        <taxon>Pseudomonadota</taxon>
        <taxon>Gammaproteobacteria</taxon>
        <taxon>Moraxellales</taxon>
        <taxon>Moraxellaceae</taxon>
        <taxon>Acinetobacter</taxon>
    </lineage>
</organism>
<gene>
    <name evidence="1" type="ORF">ACI8B_50306</name>
</gene>
<dbReference type="EMBL" id="CABWKZ010000045">
    <property type="protein sequence ID" value="VXA57821.1"/>
    <property type="molecule type" value="Genomic_DNA"/>
</dbReference>
<dbReference type="AlphaFoldDB" id="A0A653KAM6"/>
<accession>A0A653KAM6</accession>
<reference evidence="1 2" key="1">
    <citation type="submission" date="2019-10" db="EMBL/GenBank/DDBJ databases">
        <authorList>
            <person name="Karimi E."/>
        </authorList>
    </citation>
    <scope>NUCLEOTIDE SEQUENCE [LARGE SCALE GENOMIC DNA]</scope>
    <source>
        <strain evidence="1">Acinetobacter sp. 8BE</strain>
    </source>
</reference>
<evidence type="ECO:0000313" key="2">
    <source>
        <dbReference type="Proteomes" id="UP000430404"/>
    </source>
</evidence>